<dbReference type="OrthoDB" id="7469591at2"/>
<feature type="signal peptide" evidence="1">
    <location>
        <begin position="1"/>
        <end position="28"/>
    </location>
</feature>
<keyword evidence="3" id="KW-1185">Reference proteome</keyword>
<feature type="chain" id="PRO_5019279074" description="Transporter" evidence="1">
    <location>
        <begin position="29"/>
        <end position="267"/>
    </location>
</feature>
<dbReference type="AlphaFoldDB" id="A0A437GXJ1"/>
<evidence type="ECO:0000313" key="3">
    <source>
        <dbReference type="Proteomes" id="UP000283003"/>
    </source>
</evidence>
<sequence>MKVRNTVLTRLATAGSLAIVLAAAPASADEYWQFSVGADYSTGDYGDVADTTMLAVPVGVKYKGDNVWFRASAPWVRIKGPEGVIPGEGGVTTGNGGGAGDVVTDTRSGLGDVNLAAGYTLPIGDATWFDVIGKVKLPTASKSKFLGTGTTDYTAEGELLHSFGGVSAALRGGRRFNGSNSLYPLQDVWQAGAGIYAKAGPQLTLGLDYDWREGALDTSPERSEATASATYKVSPALLLQGYGYTGFSDGSPDAGGRVQILYRIGAQ</sequence>
<dbReference type="RefSeq" id="WP_127612632.1">
    <property type="nucleotide sequence ID" value="NZ_RXOL01000003.1"/>
</dbReference>
<accession>A0A437GXJ1</accession>
<organism evidence="2 3">
    <name type="scientific">Croceicoccus ponticola</name>
    <dbReference type="NCBI Taxonomy" id="2217664"/>
    <lineage>
        <taxon>Bacteria</taxon>
        <taxon>Pseudomonadati</taxon>
        <taxon>Pseudomonadota</taxon>
        <taxon>Alphaproteobacteria</taxon>
        <taxon>Sphingomonadales</taxon>
        <taxon>Erythrobacteraceae</taxon>
        <taxon>Croceicoccus</taxon>
    </lineage>
</organism>
<evidence type="ECO:0000256" key="1">
    <source>
        <dbReference type="SAM" id="SignalP"/>
    </source>
</evidence>
<gene>
    <name evidence="2" type="ORF">EKN06_09395</name>
</gene>
<comment type="caution">
    <text evidence="2">The sequence shown here is derived from an EMBL/GenBank/DDBJ whole genome shotgun (WGS) entry which is preliminary data.</text>
</comment>
<dbReference type="SUPFAM" id="SSF56935">
    <property type="entry name" value="Porins"/>
    <property type="match status" value="1"/>
</dbReference>
<name>A0A437GXJ1_9SPHN</name>
<dbReference type="EMBL" id="RXOL01000003">
    <property type="protein sequence ID" value="RVQ67122.1"/>
    <property type="molecule type" value="Genomic_DNA"/>
</dbReference>
<evidence type="ECO:0008006" key="4">
    <source>
        <dbReference type="Google" id="ProtNLM"/>
    </source>
</evidence>
<protein>
    <recommendedName>
        <fullName evidence="4">Transporter</fullName>
    </recommendedName>
</protein>
<evidence type="ECO:0000313" key="2">
    <source>
        <dbReference type="EMBL" id="RVQ67122.1"/>
    </source>
</evidence>
<reference evidence="2 3" key="1">
    <citation type="submission" date="2018-12" db="EMBL/GenBank/DDBJ databases">
        <title>Croceicoccus ponticola sp. nov., a lipolytic bacterium isolated from seawater.</title>
        <authorList>
            <person name="Yoon J.-H."/>
        </authorList>
    </citation>
    <scope>NUCLEOTIDE SEQUENCE [LARGE SCALE GENOMIC DNA]</scope>
    <source>
        <strain evidence="2 3">GM-16</strain>
    </source>
</reference>
<proteinExistence type="predicted"/>
<dbReference type="Proteomes" id="UP000283003">
    <property type="component" value="Unassembled WGS sequence"/>
</dbReference>
<keyword evidence="1" id="KW-0732">Signal</keyword>